<feature type="domain" description="AAA-ATPase-like" evidence="1">
    <location>
        <begin position="5"/>
        <end position="203"/>
    </location>
</feature>
<dbReference type="EMBL" id="BMJS01000027">
    <property type="protein sequence ID" value="GGG03294.1"/>
    <property type="molecule type" value="Genomic_DNA"/>
</dbReference>
<protein>
    <submittedName>
        <fullName evidence="2">ATPase AAA</fullName>
    </submittedName>
</protein>
<keyword evidence="3" id="KW-1185">Reference proteome</keyword>
<evidence type="ECO:0000313" key="2">
    <source>
        <dbReference type="EMBL" id="GGG03294.1"/>
    </source>
</evidence>
<accession>A0A8J3E9Q0</accession>
<dbReference type="InterPro" id="IPR027417">
    <property type="entry name" value="P-loop_NTPase"/>
</dbReference>
<name>A0A8J3E9Q0_9GAMM</name>
<dbReference type="Pfam" id="PF08011">
    <property type="entry name" value="PDDEXK_9"/>
    <property type="match status" value="1"/>
</dbReference>
<dbReference type="Proteomes" id="UP000636949">
    <property type="component" value="Unassembled WGS sequence"/>
</dbReference>
<dbReference type="RefSeq" id="WP_117003417.1">
    <property type="nucleotide sequence ID" value="NZ_BMJS01000027.1"/>
</dbReference>
<organism evidence="2 3">
    <name type="scientific">Cysteiniphilum litorale</name>
    <dbReference type="NCBI Taxonomy" id="2056700"/>
    <lineage>
        <taxon>Bacteria</taxon>
        <taxon>Pseudomonadati</taxon>
        <taxon>Pseudomonadota</taxon>
        <taxon>Gammaproteobacteria</taxon>
        <taxon>Thiotrichales</taxon>
        <taxon>Fastidiosibacteraceae</taxon>
        <taxon>Cysteiniphilum</taxon>
    </lineage>
</organism>
<dbReference type="OrthoDB" id="7060064at2"/>
<dbReference type="AlphaFoldDB" id="A0A8J3E9Q0"/>
<reference evidence="2" key="1">
    <citation type="journal article" date="2014" name="Int. J. Syst. Evol. Microbiol.">
        <title>Complete genome sequence of Corynebacterium casei LMG S-19264T (=DSM 44701T), isolated from a smear-ripened cheese.</title>
        <authorList>
            <consortium name="US DOE Joint Genome Institute (JGI-PGF)"/>
            <person name="Walter F."/>
            <person name="Albersmeier A."/>
            <person name="Kalinowski J."/>
            <person name="Ruckert C."/>
        </authorList>
    </citation>
    <scope>NUCLEOTIDE SEQUENCE</scope>
    <source>
        <strain evidence="2">CGMCC 1.15758</strain>
    </source>
</reference>
<dbReference type="InterPro" id="IPR018631">
    <property type="entry name" value="AAA-ATPase-like_dom"/>
</dbReference>
<sequence>MKTLPIGISGFEKIIADECLYVDKTKHIYNLLQQGGGYYFLSRPRRFGKSLLIDTLKQAFLGNKQLFTGLFLEHHWNWDVKHPVIHFNFGSSSSFNSMERFFADVHETLDIFAKTYEITLIQTDYGAKFGELIRRLHEKTRLRVVILIDEYDKPILDHIDDKAQARLMRDILGGLYAYIKKHDSDVHFALLTGVSRFSKVSLFSDLNNLNDITLDPNYADICGYTQTELEHYFNPYFEQKDIDYPLLKKWYNGYNFAGNESQKVYNPFDILLFINKGFRYQNYWFETATPSFLIKAIEKNHYFIPDLEDIVVSETMLSKFDIDSMPVETLLFQTGYLTIKEITMRGNRMAYRLSYPNYEVKCSLNESLAVIASNESAKNQVIDHLVNAFEQNDFKRLAVILSSHFASIPHDWYRNNNIHHYEGFYASIVYSFIVALGYDVIPEDTTNHGRIDLSLIMHDKIIIIEFKLNKYGSAENALKQIKAKDYAKKYVQDPRKIYLLGISFDADNKNIADIAFEQYRSSS</sequence>
<dbReference type="Pfam" id="PF09820">
    <property type="entry name" value="AAA-ATPase_like"/>
    <property type="match status" value="1"/>
</dbReference>
<gene>
    <name evidence="2" type="ORF">GCM10010995_20910</name>
</gene>
<evidence type="ECO:0000313" key="3">
    <source>
        <dbReference type="Proteomes" id="UP000636949"/>
    </source>
</evidence>
<reference evidence="2" key="2">
    <citation type="submission" date="2020-09" db="EMBL/GenBank/DDBJ databases">
        <authorList>
            <person name="Sun Q."/>
            <person name="Zhou Y."/>
        </authorList>
    </citation>
    <scope>NUCLEOTIDE SEQUENCE</scope>
    <source>
        <strain evidence="2">CGMCC 1.15758</strain>
    </source>
</reference>
<dbReference type="InterPro" id="IPR012547">
    <property type="entry name" value="PDDEXK_9"/>
</dbReference>
<dbReference type="Gene3D" id="3.40.50.300">
    <property type="entry name" value="P-loop containing nucleotide triphosphate hydrolases"/>
    <property type="match status" value="1"/>
</dbReference>
<dbReference type="PANTHER" id="PTHR34825:SF1">
    <property type="entry name" value="AAA-ATPASE-LIKE DOMAIN-CONTAINING PROTEIN"/>
    <property type="match status" value="1"/>
</dbReference>
<proteinExistence type="predicted"/>
<evidence type="ECO:0000259" key="1">
    <source>
        <dbReference type="Pfam" id="PF09820"/>
    </source>
</evidence>
<dbReference type="PANTHER" id="PTHR34825">
    <property type="entry name" value="CONSERVED PROTEIN, WITH A WEAK D-GALACTARATE DEHYDRATASE/ALTRONATE HYDROLASE DOMAIN"/>
    <property type="match status" value="1"/>
</dbReference>
<comment type="caution">
    <text evidence="2">The sequence shown here is derived from an EMBL/GenBank/DDBJ whole genome shotgun (WGS) entry which is preliminary data.</text>
</comment>
<dbReference type="SUPFAM" id="SSF52540">
    <property type="entry name" value="P-loop containing nucleoside triphosphate hydrolases"/>
    <property type="match status" value="1"/>
</dbReference>